<accession>K1QYD3</accession>
<evidence type="ECO:0000313" key="1">
    <source>
        <dbReference type="EMBL" id="EKC38698.1"/>
    </source>
</evidence>
<dbReference type="InParanoid" id="K1QYD3"/>
<protein>
    <submittedName>
        <fullName evidence="1">Uncharacterized protein</fullName>
    </submittedName>
</protein>
<dbReference type="HOGENOM" id="CLU_1327530_0_0_1"/>
<organism evidence="1">
    <name type="scientific">Magallana gigas</name>
    <name type="common">Pacific oyster</name>
    <name type="synonym">Crassostrea gigas</name>
    <dbReference type="NCBI Taxonomy" id="29159"/>
    <lineage>
        <taxon>Eukaryota</taxon>
        <taxon>Metazoa</taxon>
        <taxon>Spiralia</taxon>
        <taxon>Lophotrochozoa</taxon>
        <taxon>Mollusca</taxon>
        <taxon>Bivalvia</taxon>
        <taxon>Autobranchia</taxon>
        <taxon>Pteriomorphia</taxon>
        <taxon>Ostreida</taxon>
        <taxon>Ostreoidea</taxon>
        <taxon>Ostreidae</taxon>
        <taxon>Magallana</taxon>
    </lineage>
</organism>
<gene>
    <name evidence="1" type="ORF">CGI_10020813</name>
</gene>
<reference evidence="1" key="1">
    <citation type="journal article" date="2012" name="Nature">
        <title>The oyster genome reveals stress adaptation and complexity of shell formation.</title>
        <authorList>
            <person name="Zhang G."/>
            <person name="Fang X."/>
            <person name="Guo X."/>
            <person name="Li L."/>
            <person name="Luo R."/>
            <person name="Xu F."/>
            <person name="Yang P."/>
            <person name="Zhang L."/>
            <person name="Wang X."/>
            <person name="Qi H."/>
            <person name="Xiong Z."/>
            <person name="Que H."/>
            <person name="Xie Y."/>
            <person name="Holland P.W."/>
            <person name="Paps J."/>
            <person name="Zhu Y."/>
            <person name="Wu F."/>
            <person name="Chen Y."/>
            <person name="Wang J."/>
            <person name="Peng C."/>
            <person name="Meng J."/>
            <person name="Yang L."/>
            <person name="Liu J."/>
            <person name="Wen B."/>
            <person name="Zhang N."/>
            <person name="Huang Z."/>
            <person name="Zhu Q."/>
            <person name="Feng Y."/>
            <person name="Mount A."/>
            <person name="Hedgecock D."/>
            <person name="Xu Z."/>
            <person name="Liu Y."/>
            <person name="Domazet-Loso T."/>
            <person name="Du Y."/>
            <person name="Sun X."/>
            <person name="Zhang S."/>
            <person name="Liu B."/>
            <person name="Cheng P."/>
            <person name="Jiang X."/>
            <person name="Li J."/>
            <person name="Fan D."/>
            <person name="Wang W."/>
            <person name="Fu W."/>
            <person name="Wang T."/>
            <person name="Wang B."/>
            <person name="Zhang J."/>
            <person name="Peng Z."/>
            <person name="Li Y."/>
            <person name="Li N."/>
            <person name="Wang J."/>
            <person name="Chen M."/>
            <person name="He Y."/>
            <person name="Tan F."/>
            <person name="Song X."/>
            <person name="Zheng Q."/>
            <person name="Huang R."/>
            <person name="Yang H."/>
            <person name="Du X."/>
            <person name="Chen L."/>
            <person name="Yang M."/>
            <person name="Gaffney P.M."/>
            <person name="Wang S."/>
            <person name="Luo L."/>
            <person name="She Z."/>
            <person name="Ming Y."/>
            <person name="Huang W."/>
            <person name="Zhang S."/>
            <person name="Huang B."/>
            <person name="Zhang Y."/>
            <person name="Qu T."/>
            <person name="Ni P."/>
            <person name="Miao G."/>
            <person name="Wang J."/>
            <person name="Wang Q."/>
            <person name="Steinberg C.E."/>
            <person name="Wang H."/>
            <person name="Li N."/>
            <person name="Qian L."/>
            <person name="Zhang G."/>
            <person name="Li Y."/>
            <person name="Yang H."/>
            <person name="Liu X."/>
            <person name="Wang J."/>
            <person name="Yin Y."/>
            <person name="Wang J."/>
        </authorList>
    </citation>
    <scope>NUCLEOTIDE SEQUENCE [LARGE SCALE GENOMIC DNA]</scope>
    <source>
        <strain evidence="1">05x7-T-G4-1.051#20</strain>
    </source>
</reference>
<dbReference type="EMBL" id="JH817713">
    <property type="protein sequence ID" value="EKC38698.1"/>
    <property type="molecule type" value="Genomic_DNA"/>
</dbReference>
<name>K1QYD3_MAGGI</name>
<dbReference type="AlphaFoldDB" id="K1QYD3"/>
<sequence length="207" mass="22350">MNVFLLSIHVAPANITSHCNVDDAFKPTAIETIVLVKKGYIEYAAQKCPTPFLGSFNYTFKNSSTTYCDSKNGGVAYCAYSTSVGSTYYITMVNADSTVDFTTTFRFTCYALNSSDGFVYASDNKGACVPEQDPQTKLATGTGTLILSARAFKSASSQKNSNSYIGIVIGAIAGTLVLAAAVLVFGTLLYRKCKARIFPHEHREDDL</sequence>
<proteinExistence type="predicted"/>